<name>M0M6V9_9EURY</name>
<dbReference type="EMBL" id="AOMA01000067">
    <property type="protein sequence ID" value="EMA41133.1"/>
    <property type="molecule type" value="Genomic_DNA"/>
</dbReference>
<organism evidence="1 2">
    <name type="scientific">Halobiforma nitratireducens JCM 10879</name>
    <dbReference type="NCBI Taxonomy" id="1227454"/>
    <lineage>
        <taxon>Archaea</taxon>
        <taxon>Methanobacteriati</taxon>
        <taxon>Methanobacteriota</taxon>
        <taxon>Stenosarchaea group</taxon>
        <taxon>Halobacteria</taxon>
        <taxon>Halobacteriales</taxon>
        <taxon>Natrialbaceae</taxon>
        <taxon>Halobiforma</taxon>
    </lineage>
</organism>
<dbReference type="AlphaFoldDB" id="M0M6V9"/>
<comment type="caution">
    <text evidence="1">The sequence shown here is derived from an EMBL/GenBank/DDBJ whole genome shotgun (WGS) entry which is preliminary data.</text>
</comment>
<dbReference type="Proteomes" id="UP000011607">
    <property type="component" value="Unassembled WGS sequence"/>
</dbReference>
<keyword evidence="2" id="KW-1185">Reference proteome</keyword>
<gene>
    <name evidence="1" type="ORF">C446_06235</name>
</gene>
<evidence type="ECO:0000313" key="2">
    <source>
        <dbReference type="Proteomes" id="UP000011607"/>
    </source>
</evidence>
<evidence type="ECO:0000313" key="1">
    <source>
        <dbReference type="EMBL" id="EMA41133.1"/>
    </source>
</evidence>
<sequence>MACARYMYDDLLVHSLNEDGTIEESDFVDVLKETIGASDYKVDQYVPLLLDRTYRSVDQSINDGEKYYQCSIHRDVYKERLNALKITIEGCVNGIDDDVDIEREKVAGNLSKLEDNRDEFVRFDVLDEGEVDRVENRLVEYLDDESVEDE</sequence>
<proteinExistence type="predicted"/>
<protein>
    <submittedName>
        <fullName evidence="1">Uncharacterized protein</fullName>
    </submittedName>
</protein>
<accession>M0M6V9</accession>
<reference evidence="1 2" key="1">
    <citation type="journal article" date="2014" name="PLoS Genet.">
        <title>Phylogenetically driven sequencing of extremely halophilic archaea reveals strategies for static and dynamic osmo-response.</title>
        <authorList>
            <person name="Becker E.A."/>
            <person name="Seitzer P.M."/>
            <person name="Tritt A."/>
            <person name="Larsen D."/>
            <person name="Krusor M."/>
            <person name="Yao A.I."/>
            <person name="Wu D."/>
            <person name="Madern D."/>
            <person name="Eisen J.A."/>
            <person name="Darling A.E."/>
            <person name="Facciotti M.T."/>
        </authorList>
    </citation>
    <scope>NUCLEOTIDE SEQUENCE [LARGE SCALE GENOMIC DNA]</scope>
    <source>
        <strain evidence="1 2">JCM 10879</strain>
    </source>
</reference>